<evidence type="ECO:0000256" key="4">
    <source>
        <dbReference type="ARBA" id="ARBA00023228"/>
    </source>
</evidence>
<dbReference type="AlphaFoldDB" id="A0A8B8MIX2"/>
<evidence type="ECO:0000256" key="1">
    <source>
        <dbReference type="ARBA" id="ARBA00004656"/>
    </source>
</evidence>
<evidence type="ECO:0000313" key="6">
    <source>
        <dbReference type="Proteomes" id="UP000694853"/>
    </source>
</evidence>
<keyword evidence="3" id="KW-0472">Membrane</keyword>
<reference evidence="7" key="2">
    <citation type="submission" date="2025-08" db="UniProtKB">
        <authorList>
            <consortium name="RefSeq"/>
        </authorList>
    </citation>
    <scope>IDENTIFICATION</scope>
    <source>
        <tissue evidence="7">Young leaves</tissue>
    </source>
</reference>
<name>A0A8B8MIX2_ABRPR</name>
<dbReference type="Proteomes" id="UP000694853">
    <property type="component" value="Unplaced"/>
</dbReference>
<keyword evidence="6" id="KW-1185">Reference proteome</keyword>
<dbReference type="GO" id="GO:0005765">
    <property type="term" value="C:lysosomal membrane"/>
    <property type="evidence" value="ECO:0007669"/>
    <property type="project" value="UniProtKB-SubCell"/>
</dbReference>
<dbReference type="PANTHER" id="PTHR21146:SF0">
    <property type="entry name" value="BLOC-1-RELATED COMPLEX SUBUNIT 8"/>
    <property type="match status" value="1"/>
</dbReference>
<dbReference type="KEGG" id="aprc:113873321"/>
<feature type="compositionally biased region" description="Polar residues" evidence="5">
    <location>
        <begin position="185"/>
        <end position="207"/>
    </location>
</feature>
<proteinExistence type="inferred from homology"/>
<feature type="region of interest" description="Disordered" evidence="5">
    <location>
        <begin position="169"/>
        <end position="223"/>
    </location>
</feature>
<evidence type="ECO:0000256" key="5">
    <source>
        <dbReference type="SAM" id="MobiDB-lite"/>
    </source>
</evidence>
<gene>
    <name evidence="7" type="primary">LOC113873321</name>
</gene>
<comment type="subcellular location">
    <subcellularLocation>
        <location evidence="1">Lysosome membrane</location>
    </subcellularLocation>
</comment>
<protein>
    <submittedName>
        <fullName evidence="7">Uncharacterized protein LOC113873321</fullName>
    </submittedName>
</protein>
<keyword evidence="4" id="KW-0458">Lysosome</keyword>
<dbReference type="OrthoDB" id="19830at2759"/>
<evidence type="ECO:0000256" key="2">
    <source>
        <dbReference type="ARBA" id="ARBA00010463"/>
    </source>
</evidence>
<accession>A0A8B8MIX2</accession>
<dbReference type="Pfam" id="PF10167">
    <property type="entry name" value="BORCS8"/>
    <property type="match status" value="1"/>
</dbReference>
<comment type="similarity">
    <text evidence="2">Belongs to the BORCS8 family.</text>
</comment>
<evidence type="ECO:0000313" key="7">
    <source>
        <dbReference type="RefSeq" id="XP_027367189.1"/>
    </source>
</evidence>
<dbReference type="RefSeq" id="XP_027367189.1">
    <property type="nucleotide sequence ID" value="XM_027511388.1"/>
</dbReference>
<evidence type="ECO:0000256" key="3">
    <source>
        <dbReference type="ARBA" id="ARBA00023136"/>
    </source>
</evidence>
<dbReference type="PANTHER" id="PTHR21146">
    <property type="entry name" value="MEF2B PROTEIN"/>
    <property type="match status" value="1"/>
</dbReference>
<feature type="region of interest" description="Disordered" evidence="5">
    <location>
        <begin position="247"/>
        <end position="266"/>
    </location>
</feature>
<organism evidence="6 7">
    <name type="scientific">Abrus precatorius</name>
    <name type="common">Indian licorice</name>
    <name type="synonym">Glycine abrus</name>
    <dbReference type="NCBI Taxonomy" id="3816"/>
    <lineage>
        <taxon>Eukaryota</taxon>
        <taxon>Viridiplantae</taxon>
        <taxon>Streptophyta</taxon>
        <taxon>Embryophyta</taxon>
        <taxon>Tracheophyta</taxon>
        <taxon>Spermatophyta</taxon>
        <taxon>Magnoliopsida</taxon>
        <taxon>eudicotyledons</taxon>
        <taxon>Gunneridae</taxon>
        <taxon>Pentapetalae</taxon>
        <taxon>rosids</taxon>
        <taxon>fabids</taxon>
        <taxon>Fabales</taxon>
        <taxon>Fabaceae</taxon>
        <taxon>Papilionoideae</taxon>
        <taxon>50 kb inversion clade</taxon>
        <taxon>NPAAA clade</taxon>
        <taxon>indigoferoid/millettioid clade</taxon>
        <taxon>Abreae</taxon>
        <taxon>Abrus</taxon>
    </lineage>
</organism>
<feature type="compositionally biased region" description="Basic and acidic residues" evidence="5">
    <location>
        <begin position="252"/>
        <end position="266"/>
    </location>
</feature>
<sequence length="266" mass="29607">MHGFSTVDGFVEISDCLAEMIKYLANEPSVGLFFIQQHTQNAVPNIIKLNNDVIEKSHETALHTEDLEDSVTVVRSMNESGFPIADEMIGDIKKILGNHDIKATEKRVIHRSASNFQTESSRSWGKSAVYAQEGSEKMSNYFSSVFKFSKQKTNNSKWPQLDSAVSVNSKTEMPQPYCNVPPSDPSANTATSSQGMEADKQQPQSSQVEDESQLELSDTSDIGNKLLSVSEKYDDFKASKQAELEEWLEGTSNHEDNCLPGDEKRL</sequence>
<dbReference type="GeneID" id="113873321"/>
<reference evidence="6" key="1">
    <citation type="journal article" date="2019" name="Toxins">
        <title>Detection of Abrin-Like and Prepropulchellin-Like Toxin Genes and Transcripts Using Whole Genome Sequencing and Full-Length Transcript Sequencing of Abrus precatorius.</title>
        <authorList>
            <person name="Hovde B.T."/>
            <person name="Daligault H.E."/>
            <person name="Hanschen E.R."/>
            <person name="Kunde Y.A."/>
            <person name="Johnson M.B."/>
            <person name="Starkenburg S.R."/>
            <person name="Johnson S.L."/>
        </authorList>
    </citation>
    <scope>NUCLEOTIDE SEQUENCE [LARGE SCALE GENOMIC DNA]</scope>
</reference>
<dbReference type="InterPro" id="IPR019320">
    <property type="entry name" value="BORCS8"/>
</dbReference>